<evidence type="ECO:0000313" key="7">
    <source>
        <dbReference type="Proteomes" id="UP000825935"/>
    </source>
</evidence>
<proteinExistence type="inferred from homology"/>
<comment type="pathway">
    <text evidence="1">Protein modification; protein ubiquitination.</text>
</comment>
<dbReference type="PANTHER" id="PTHR46668">
    <property type="entry name" value="BTB/POZ DOMAIN AND ANKYRIN REPEAT-CONTAINING PROTEIN NH5.2"/>
    <property type="match status" value="1"/>
</dbReference>
<dbReference type="OrthoDB" id="45365at2759"/>
<dbReference type="InterPro" id="IPR011333">
    <property type="entry name" value="SKP1/BTB/POZ_sf"/>
</dbReference>
<dbReference type="PROSITE" id="PS50088">
    <property type="entry name" value="ANK_REPEAT"/>
    <property type="match status" value="1"/>
</dbReference>
<evidence type="ECO:0000259" key="5">
    <source>
        <dbReference type="PROSITE" id="PS50097"/>
    </source>
</evidence>
<dbReference type="GO" id="GO:0000976">
    <property type="term" value="F:transcription cis-regulatory region binding"/>
    <property type="evidence" value="ECO:0007669"/>
    <property type="project" value="TreeGrafter"/>
</dbReference>
<dbReference type="EMBL" id="CM035426">
    <property type="protein sequence ID" value="KAH7314829.1"/>
    <property type="molecule type" value="Genomic_DNA"/>
</dbReference>
<dbReference type="Gene3D" id="1.25.40.20">
    <property type="entry name" value="Ankyrin repeat-containing domain"/>
    <property type="match status" value="1"/>
</dbReference>
<dbReference type="InterPro" id="IPR044284">
    <property type="entry name" value="NPR5/6"/>
</dbReference>
<feature type="region of interest" description="Disordered" evidence="4">
    <location>
        <begin position="574"/>
        <end position="600"/>
    </location>
</feature>
<dbReference type="PANTHER" id="PTHR46668:SF1">
    <property type="entry name" value="REGULATORY PROTEIN NPR5"/>
    <property type="match status" value="1"/>
</dbReference>
<dbReference type="SUPFAM" id="SSF54695">
    <property type="entry name" value="POZ domain"/>
    <property type="match status" value="1"/>
</dbReference>
<reference evidence="6" key="1">
    <citation type="submission" date="2021-08" db="EMBL/GenBank/DDBJ databases">
        <title>WGS assembly of Ceratopteris richardii.</title>
        <authorList>
            <person name="Marchant D.B."/>
            <person name="Chen G."/>
            <person name="Jenkins J."/>
            <person name="Shu S."/>
            <person name="Leebens-Mack J."/>
            <person name="Grimwood J."/>
            <person name="Schmutz J."/>
            <person name="Soltis P."/>
            <person name="Soltis D."/>
            <person name="Chen Z.-H."/>
        </authorList>
    </citation>
    <scope>NUCLEOTIDE SEQUENCE</scope>
    <source>
        <strain evidence="6">Whitten #5841</strain>
        <tissue evidence="6">Leaf</tissue>
    </source>
</reference>
<dbReference type="SUPFAM" id="SSF48403">
    <property type="entry name" value="Ankyrin repeat"/>
    <property type="match status" value="1"/>
</dbReference>
<dbReference type="SMART" id="SM00225">
    <property type="entry name" value="BTB"/>
    <property type="match status" value="1"/>
</dbReference>
<dbReference type="PROSITE" id="PS50297">
    <property type="entry name" value="ANK_REP_REGION"/>
    <property type="match status" value="1"/>
</dbReference>
<feature type="compositionally biased region" description="Polar residues" evidence="4">
    <location>
        <begin position="574"/>
        <end position="596"/>
    </location>
</feature>
<dbReference type="Pfam" id="PF00651">
    <property type="entry name" value="BTB"/>
    <property type="match status" value="1"/>
</dbReference>
<gene>
    <name evidence="6" type="ORF">KP509_21G022600</name>
</gene>
<dbReference type="InterPro" id="IPR000210">
    <property type="entry name" value="BTB/POZ_dom"/>
</dbReference>
<feature type="region of interest" description="Disordered" evidence="4">
    <location>
        <begin position="428"/>
        <end position="456"/>
    </location>
</feature>
<sequence length="650" mass="72729">MNSPHVLEIDSQKQLPCNELFSSQEQEITAMSKEPDCFRSLSEDFLSLLPGGTCSTLLSDVIFCVEDKEVPAHRCILAARSSFFRAIFLRSSDSNDRSGMEGCSFPVRLPVGVVSYNVFMIVLRFLYSGQLILLHDLQRLRCSERGCWHTHCSTHVDLALDTLQASLFFGIDQLSAMIQKHVGSIIDKISIEDVMKILVTSRRQGYPMLWSISSESVARSGLAVEVLKKHLSMEIAEEIEQIRAYRRYARENDTIHRSRSSCGSPLRSCIEEDNTSTVDSARIRRMQQALDCFDVELVRLMVMGEGLDLDAAQALHYSVEKCSRDVVKALLEMGVVNVDHPDNAGRTALHIACSMANPDMVSVLLDHHASPLLRADSGETPIDIIQSLITASQTGTQYHRGDENRLRLCLELLQSAAYVADMEDECSEGAITEPSSEGTSSKSLRSRRHSPRVDIPDCTSSFENVNESNTTIATPISLHNEWPGIDNCSFKHNMLGAFPVSKHDRHEQHDHYHLPGDAAFEQRARDSYTDFADLTSRTGLHPDLLPADEYIQRETGNVNRDLLVHDHLTTESFSRSQTKWNPASPSSSRMTPTASPNEDRATCDVVTTADMEDYILHCPDFRELRLLLLNQGYPSLTGLTDRSLAFFFPA</sequence>
<feature type="domain" description="BTB" evidence="5">
    <location>
        <begin position="59"/>
        <end position="135"/>
    </location>
</feature>
<dbReference type="InterPro" id="IPR002110">
    <property type="entry name" value="Ankyrin_rpt"/>
</dbReference>
<evidence type="ECO:0000313" key="6">
    <source>
        <dbReference type="EMBL" id="KAH7314829.1"/>
    </source>
</evidence>
<name>A0A8T2S845_CERRI</name>
<keyword evidence="3" id="KW-0040">ANK repeat</keyword>
<evidence type="ECO:0000256" key="1">
    <source>
        <dbReference type="ARBA" id="ARBA00004906"/>
    </source>
</evidence>
<dbReference type="InterPro" id="IPR036770">
    <property type="entry name" value="Ankyrin_rpt-contain_sf"/>
</dbReference>
<evidence type="ECO:0000256" key="2">
    <source>
        <dbReference type="ARBA" id="ARBA00044752"/>
    </source>
</evidence>
<feature type="compositionally biased region" description="Polar residues" evidence="4">
    <location>
        <begin position="433"/>
        <end position="443"/>
    </location>
</feature>
<dbReference type="SMART" id="SM00248">
    <property type="entry name" value="ANK"/>
    <property type="match status" value="2"/>
</dbReference>
<comment type="caution">
    <text evidence="6">The sequence shown here is derived from an EMBL/GenBank/DDBJ whole genome shotgun (WGS) entry which is preliminary data.</text>
</comment>
<dbReference type="GO" id="GO:0099402">
    <property type="term" value="P:plant organ development"/>
    <property type="evidence" value="ECO:0007669"/>
    <property type="project" value="InterPro"/>
</dbReference>
<organism evidence="6 7">
    <name type="scientific">Ceratopteris richardii</name>
    <name type="common">Triangle waterfern</name>
    <dbReference type="NCBI Taxonomy" id="49495"/>
    <lineage>
        <taxon>Eukaryota</taxon>
        <taxon>Viridiplantae</taxon>
        <taxon>Streptophyta</taxon>
        <taxon>Embryophyta</taxon>
        <taxon>Tracheophyta</taxon>
        <taxon>Polypodiopsida</taxon>
        <taxon>Polypodiidae</taxon>
        <taxon>Polypodiales</taxon>
        <taxon>Pteridineae</taxon>
        <taxon>Pteridaceae</taxon>
        <taxon>Parkerioideae</taxon>
        <taxon>Ceratopteris</taxon>
    </lineage>
</organism>
<comment type="similarity">
    <text evidence="2">Belongs to the plant 'ANKYRIN-BTB/POZ' family. 'NOOT-BOP-COCH-like' (NBCL) subfamily.</text>
</comment>
<evidence type="ECO:0000256" key="4">
    <source>
        <dbReference type="SAM" id="MobiDB-lite"/>
    </source>
</evidence>
<dbReference type="GO" id="GO:0006355">
    <property type="term" value="P:regulation of DNA-templated transcription"/>
    <property type="evidence" value="ECO:0007669"/>
    <property type="project" value="TreeGrafter"/>
</dbReference>
<dbReference type="GO" id="GO:0009864">
    <property type="term" value="P:induced systemic resistance, jasmonic acid mediated signaling pathway"/>
    <property type="evidence" value="ECO:0007669"/>
    <property type="project" value="TreeGrafter"/>
</dbReference>
<dbReference type="Gene3D" id="3.30.710.10">
    <property type="entry name" value="Potassium Channel Kv1.1, Chain A"/>
    <property type="match status" value="1"/>
</dbReference>
<evidence type="ECO:0000256" key="3">
    <source>
        <dbReference type="PROSITE-ProRule" id="PRU00023"/>
    </source>
</evidence>
<dbReference type="PROSITE" id="PS50097">
    <property type="entry name" value="BTB"/>
    <property type="match status" value="1"/>
</dbReference>
<dbReference type="Pfam" id="PF12796">
    <property type="entry name" value="Ank_2"/>
    <property type="match status" value="1"/>
</dbReference>
<feature type="repeat" description="ANK" evidence="3">
    <location>
        <begin position="344"/>
        <end position="376"/>
    </location>
</feature>
<keyword evidence="7" id="KW-1185">Reference proteome</keyword>
<dbReference type="GO" id="GO:0005634">
    <property type="term" value="C:nucleus"/>
    <property type="evidence" value="ECO:0007669"/>
    <property type="project" value="TreeGrafter"/>
</dbReference>
<accession>A0A8T2S845</accession>
<protein>
    <recommendedName>
        <fullName evidence="5">BTB domain-containing protein</fullName>
    </recommendedName>
</protein>
<dbReference type="AlphaFoldDB" id="A0A8T2S845"/>
<dbReference type="OMA" id="YCAENSG"/>
<dbReference type="Proteomes" id="UP000825935">
    <property type="component" value="Chromosome 21"/>
</dbReference>